<organism evidence="2 3">
    <name type="scientific">Puccinia graminis f. sp. tritici</name>
    <dbReference type="NCBI Taxonomy" id="56615"/>
    <lineage>
        <taxon>Eukaryota</taxon>
        <taxon>Fungi</taxon>
        <taxon>Dikarya</taxon>
        <taxon>Basidiomycota</taxon>
        <taxon>Pucciniomycotina</taxon>
        <taxon>Pucciniomycetes</taxon>
        <taxon>Pucciniales</taxon>
        <taxon>Pucciniaceae</taxon>
        <taxon>Puccinia</taxon>
    </lineage>
</organism>
<evidence type="ECO:0000313" key="2">
    <source>
        <dbReference type="EMBL" id="KAA1065119.1"/>
    </source>
</evidence>
<dbReference type="Proteomes" id="UP000324748">
    <property type="component" value="Unassembled WGS sequence"/>
</dbReference>
<feature type="region of interest" description="Disordered" evidence="1">
    <location>
        <begin position="1"/>
        <end position="24"/>
    </location>
</feature>
<protein>
    <submittedName>
        <fullName evidence="2">Uncharacterized protein</fullName>
    </submittedName>
</protein>
<dbReference type="AlphaFoldDB" id="A0A5B0LLK9"/>
<evidence type="ECO:0000256" key="1">
    <source>
        <dbReference type="SAM" id="MobiDB-lite"/>
    </source>
</evidence>
<feature type="compositionally biased region" description="Polar residues" evidence="1">
    <location>
        <begin position="1"/>
        <end position="23"/>
    </location>
</feature>
<comment type="caution">
    <text evidence="2">The sequence shown here is derived from an EMBL/GenBank/DDBJ whole genome shotgun (WGS) entry which is preliminary data.</text>
</comment>
<proteinExistence type="predicted"/>
<reference evidence="2 3" key="1">
    <citation type="submission" date="2019-05" db="EMBL/GenBank/DDBJ databases">
        <title>Emergence of the Ug99 lineage of the wheat stem rust pathogen through somatic hybridization.</title>
        <authorList>
            <person name="Li F."/>
            <person name="Upadhyaya N.M."/>
            <person name="Sperschneider J."/>
            <person name="Matny O."/>
            <person name="Nguyen-Phuc H."/>
            <person name="Mago R."/>
            <person name="Raley C."/>
            <person name="Miller M.E."/>
            <person name="Silverstein K.A.T."/>
            <person name="Henningsen E."/>
            <person name="Hirsch C.D."/>
            <person name="Visser B."/>
            <person name="Pretorius Z.A."/>
            <person name="Steffenson B.J."/>
            <person name="Schwessinger B."/>
            <person name="Dodds P.N."/>
            <person name="Figueroa M."/>
        </authorList>
    </citation>
    <scope>NUCLEOTIDE SEQUENCE [LARGE SCALE GENOMIC DNA]</scope>
    <source>
        <strain evidence="2">21-0</strain>
    </source>
</reference>
<dbReference type="EMBL" id="VSWC01000197">
    <property type="protein sequence ID" value="KAA1065119.1"/>
    <property type="molecule type" value="Genomic_DNA"/>
</dbReference>
<sequence length="211" mass="24427">MSSPPKSSNCHYTSTNSDSSRPLTFSLPRIPQRKLSQHNYFDCSQFIPTIIQRAPVYCHYTSTNSDSSRPLTISLPWIPQRKLSQHNYFDCSQFIPTIIQRAPVYCHYTSTNSDSSRPLTISLPWIPPRKLSQHNHLDCSQFIPTILQRAPRFQLYFKKLRFLKTFDKADPSRKPINSVTSTTSGNSRTCLNPSNLNYLLTTRHFRHFNSL</sequence>
<keyword evidence="3" id="KW-1185">Reference proteome</keyword>
<name>A0A5B0LLK9_PUCGR</name>
<gene>
    <name evidence="2" type="ORF">PGT21_025442</name>
</gene>
<evidence type="ECO:0000313" key="3">
    <source>
        <dbReference type="Proteomes" id="UP000324748"/>
    </source>
</evidence>
<accession>A0A5B0LLK9</accession>